<sequence length="98" mass="11414">MKNDIRYRMDYGQYNSAARLDSFCSSNCRFFSDCPGKGGFCSFIEQRELLSEQENRSALQAAQVIPTLQSLTSFWSFPTGRGAIQPWRRKLWELKNKF</sequence>
<evidence type="ECO:0000313" key="2">
    <source>
        <dbReference type="Proteomes" id="UP000463051"/>
    </source>
</evidence>
<name>A0A7X2HBA0_9BACL</name>
<keyword evidence="2" id="KW-1185">Reference proteome</keyword>
<dbReference type="Proteomes" id="UP000463051">
    <property type="component" value="Unassembled WGS sequence"/>
</dbReference>
<dbReference type="AlphaFoldDB" id="A0A7X2HBA0"/>
<organism evidence="1 2">
    <name type="scientific">Paenibacillus monticola</name>
    <dbReference type="NCBI Taxonomy" id="2666075"/>
    <lineage>
        <taxon>Bacteria</taxon>
        <taxon>Bacillati</taxon>
        <taxon>Bacillota</taxon>
        <taxon>Bacilli</taxon>
        <taxon>Bacillales</taxon>
        <taxon>Paenibacillaceae</taxon>
        <taxon>Paenibacillus</taxon>
    </lineage>
</organism>
<proteinExistence type="predicted"/>
<evidence type="ECO:0000313" key="1">
    <source>
        <dbReference type="EMBL" id="MRN56957.1"/>
    </source>
</evidence>
<gene>
    <name evidence="1" type="ORF">GJB61_28815</name>
</gene>
<dbReference type="EMBL" id="WJXB01000018">
    <property type="protein sequence ID" value="MRN56957.1"/>
    <property type="molecule type" value="Genomic_DNA"/>
</dbReference>
<protein>
    <submittedName>
        <fullName evidence="1">Uncharacterized protein</fullName>
    </submittedName>
</protein>
<accession>A0A7X2HBA0</accession>
<dbReference type="RefSeq" id="WP_154122462.1">
    <property type="nucleotide sequence ID" value="NZ_WJXB01000018.1"/>
</dbReference>
<reference evidence="1 2" key="1">
    <citation type="submission" date="2019-11" db="EMBL/GenBank/DDBJ databases">
        <title>Paenibacillus monticola sp. nov., a novel PGPR strain isolated from mountain sample in China.</title>
        <authorList>
            <person name="Zhao Q."/>
            <person name="Li H.-P."/>
            <person name="Zhang J.-L."/>
        </authorList>
    </citation>
    <scope>NUCLEOTIDE SEQUENCE [LARGE SCALE GENOMIC DNA]</scope>
    <source>
        <strain evidence="1 2">LC-T2</strain>
    </source>
</reference>
<comment type="caution">
    <text evidence="1">The sequence shown here is derived from an EMBL/GenBank/DDBJ whole genome shotgun (WGS) entry which is preliminary data.</text>
</comment>